<dbReference type="Proteomes" id="UP000812440">
    <property type="component" value="Chromosome 5"/>
</dbReference>
<reference evidence="1" key="1">
    <citation type="thesis" date="2020" institute="ProQuest LLC" country="789 East Eisenhower Parkway, Ann Arbor, MI, USA">
        <title>Comparative Genomics and Chromosome Evolution.</title>
        <authorList>
            <person name="Mudd A.B."/>
        </authorList>
    </citation>
    <scope>NUCLEOTIDE SEQUENCE</scope>
    <source>
        <strain evidence="1">Female2</strain>
        <tissue evidence="1">Blood</tissue>
    </source>
</reference>
<protein>
    <submittedName>
        <fullName evidence="1">Uncharacterized protein</fullName>
    </submittedName>
</protein>
<keyword evidence="2" id="KW-1185">Reference proteome</keyword>
<comment type="caution">
    <text evidence="1">The sequence shown here is derived from an EMBL/GenBank/DDBJ whole genome shotgun (WGS) entry which is preliminary data.</text>
</comment>
<name>A0A8T2JKR3_9PIPI</name>
<dbReference type="EMBL" id="JAACNH010000004">
    <property type="protein sequence ID" value="KAG8444084.1"/>
    <property type="molecule type" value="Genomic_DNA"/>
</dbReference>
<evidence type="ECO:0000313" key="1">
    <source>
        <dbReference type="EMBL" id="KAG8444084.1"/>
    </source>
</evidence>
<evidence type="ECO:0000313" key="2">
    <source>
        <dbReference type="Proteomes" id="UP000812440"/>
    </source>
</evidence>
<sequence length="135" mass="14745">MRFVEDYSEPQPSVFYQTPQNEHIYKQKNKHLREVYGLNDSFSSAEPGHDCLPPPALPPKQRQLQASFAASSFSSVSYCAQTTTGVFTPEDTSLPQGISLSVSNCFLSRHGSFPVPSVSCSTAVFVSASVFGECN</sequence>
<dbReference type="AlphaFoldDB" id="A0A8T2JKR3"/>
<gene>
    <name evidence="1" type="ORF">GDO86_009316</name>
</gene>
<accession>A0A8T2JKR3</accession>
<proteinExistence type="predicted"/>
<dbReference type="OrthoDB" id="25179at2759"/>
<organism evidence="1 2">
    <name type="scientific">Hymenochirus boettgeri</name>
    <name type="common">Congo dwarf clawed frog</name>
    <dbReference type="NCBI Taxonomy" id="247094"/>
    <lineage>
        <taxon>Eukaryota</taxon>
        <taxon>Metazoa</taxon>
        <taxon>Chordata</taxon>
        <taxon>Craniata</taxon>
        <taxon>Vertebrata</taxon>
        <taxon>Euteleostomi</taxon>
        <taxon>Amphibia</taxon>
        <taxon>Batrachia</taxon>
        <taxon>Anura</taxon>
        <taxon>Pipoidea</taxon>
        <taxon>Pipidae</taxon>
        <taxon>Pipinae</taxon>
        <taxon>Hymenochirus</taxon>
    </lineage>
</organism>